<dbReference type="RefSeq" id="WP_133155628.1">
    <property type="nucleotide sequence ID" value="NZ_CP037867.1"/>
</dbReference>
<keyword evidence="4" id="KW-1185">Reference proteome</keyword>
<proteinExistence type="predicted"/>
<dbReference type="InterPro" id="IPR037401">
    <property type="entry name" value="SnoaL-like"/>
</dbReference>
<protein>
    <submittedName>
        <fullName evidence="3">SnoaL-like domain protein</fullName>
    </submittedName>
</protein>
<dbReference type="Pfam" id="PF13474">
    <property type="entry name" value="SnoaL_3"/>
    <property type="match status" value="1"/>
</dbReference>
<sequence length="145" mass="15665">MPRPKFSPGTADDTEAAFYEALHQGDLERLMACWADEEDIVCVHPGGQRLVGHTAVRAAFEALLANGGVRVQPERARRIDAGGCSVHSVIERIEVMSDDGPAHAWVLATNVYAKTVHGWRMVAHHASPGSRNEPADALSTPPVLH</sequence>
<feature type="domain" description="SnoaL-like" evidence="2">
    <location>
        <begin position="16"/>
        <end position="128"/>
    </location>
</feature>
<dbReference type="InterPro" id="IPR032710">
    <property type="entry name" value="NTF2-like_dom_sf"/>
</dbReference>
<evidence type="ECO:0000256" key="1">
    <source>
        <dbReference type="SAM" id="MobiDB-lite"/>
    </source>
</evidence>
<dbReference type="PANTHER" id="PTHR34957:SF1">
    <property type="entry name" value="NUCLEAR TRANSPORT FACTOR 2 (NTF2) FAMILY PROTEIN"/>
    <property type="match status" value="1"/>
</dbReference>
<dbReference type="Proteomes" id="UP000293912">
    <property type="component" value="Chromosome"/>
</dbReference>
<name>A0A4V1AB25_HYDPS</name>
<dbReference type="SUPFAM" id="SSF54427">
    <property type="entry name" value="NTF2-like"/>
    <property type="match status" value="1"/>
</dbReference>
<dbReference type="Gene3D" id="3.10.450.50">
    <property type="match status" value="1"/>
</dbReference>
<dbReference type="KEGG" id="hpse:HPF_02240"/>
<gene>
    <name evidence="3" type="ORF">HPF_02240</name>
</gene>
<dbReference type="PANTHER" id="PTHR34957">
    <property type="entry name" value="NUCLEAR TRANSPORT FACTOR 2 (NTF2) FAMILY PROTEIN"/>
    <property type="match status" value="1"/>
</dbReference>
<organism evidence="3 4">
    <name type="scientific">Hydrogenophaga pseudoflava</name>
    <name type="common">Pseudomonas carboxydoflava</name>
    <dbReference type="NCBI Taxonomy" id="47421"/>
    <lineage>
        <taxon>Bacteria</taxon>
        <taxon>Pseudomonadati</taxon>
        <taxon>Pseudomonadota</taxon>
        <taxon>Betaproteobacteria</taxon>
        <taxon>Burkholderiales</taxon>
        <taxon>Comamonadaceae</taxon>
        <taxon>Hydrogenophaga</taxon>
    </lineage>
</organism>
<evidence type="ECO:0000259" key="2">
    <source>
        <dbReference type="Pfam" id="PF13474"/>
    </source>
</evidence>
<dbReference type="EMBL" id="CP037867">
    <property type="protein sequence ID" value="QBM26483.1"/>
    <property type="molecule type" value="Genomic_DNA"/>
</dbReference>
<evidence type="ECO:0000313" key="4">
    <source>
        <dbReference type="Proteomes" id="UP000293912"/>
    </source>
</evidence>
<reference evidence="3 4" key="1">
    <citation type="submission" date="2019-03" db="EMBL/GenBank/DDBJ databases">
        <authorList>
            <person name="Sebastian G."/>
            <person name="Baumann P."/>
            <person name="Ruckert C."/>
            <person name="Kalinowski J."/>
            <person name="Nebel B."/>
            <person name="Takors R."/>
            <person name="Blombach B."/>
        </authorList>
    </citation>
    <scope>NUCLEOTIDE SEQUENCE [LARGE SCALE GENOMIC DNA]</scope>
    <source>
        <strain evidence="3 4">DSM 1084</strain>
    </source>
</reference>
<dbReference type="AlphaFoldDB" id="A0A4V1AB25"/>
<accession>A0A4V1AB25</accession>
<feature type="region of interest" description="Disordered" evidence="1">
    <location>
        <begin position="125"/>
        <end position="145"/>
    </location>
</feature>
<evidence type="ECO:0000313" key="3">
    <source>
        <dbReference type="EMBL" id="QBM26483.1"/>
    </source>
</evidence>